<evidence type="ECO:0000313" key="4">
    <source>
        <dbReference type="Proteomes" id="UP001530377"/>
    </source>
</evidence>
<dbReference type="Pfam" id="PF12796">
    <property type="entry name" value="Ank_2"/>
    <property type="match status" value="1"/>
</dbReference>
<keyword evidence="4" id="KW-1185">Reference proteome</keyword>
<accession>A0ABD3RS37</accession>
<name>A0ABD3RS37_9STRA</name>
<dbReference type="Gene3D" id="1.25.40.20">
    <property type="entry name" value="Ankyrin repeat-containing domain"/>
    <property type="match status" value="1"/>
</dbReference>
<dbReference type="InterPro" id="IPR036770">
    <property type="entry name" value="Ankyrin_rpt-contain_sf"/>
</dbReference>
<comment type="caution">
    <text evidence="3">The sequence shown here is derived from an EMBL/GenBank/DDBJ whole genome shotgun (WGS) entry which is preliminary data.</text>
</comment>
<dbReference type="Pfam" id="PF13606">
    <property type="entry name" value="Ank_3"/>
    <property type="match status" value="1"/>
</dbReference>
<dbReference type="Proteomes" id="UP001530377">
    <property type="component" value="Unassembled WGS sequence"/>
</dbReference>
<dbReference type="InterPro" id="IPR002110">
    <property type="entry name" value="Ankyrin_rpt"/>
</dbReference>
<evidence type="ECO:0000256" key="2">
    <source>
        <dbReference type="ARBA" id="ARBA00023043"/>
    </source>
</evidence>
<dbReference type="PANTHER" id="PTHR24153:SF8">
    <property type="entry name" value="FORKED, ISOFORM F"/>
    <property type="match status" value="1"/>
</dbReference>
<dbReference type="EMBL" id="JALLPB020000184">
    <property type="protein sequence ID" value="KAL3815765.1"/>
    <property type="molecule type" value="Genomic_DNA"/>
</dbReference>
<sequence length="379" mass="42731">MDARSLRAQLDHLIERFRCDAVVGEGEGASEIVHEVRMALEYEYFSLTSSCEDDVLSRAVLLVHDDSMRLPIHLACDKNAPLSILRSLLVADTEKVSIGVPDKWGDLPLHTACSRHQTEVVKLLVDSDSSKRTLYVKADNGSLPLHSACRYQAPASVVMLLLESNESRRTLLESDVYGQLPLHAACRNGAHPDVIDLLLRYDEGKETVMREDHVGRLPIHLALLHSAEHQLEVVRTLLRGMFYNRMESRGLDLWKADMKCLLKSMTAPERDFATRDKLDMLCETVRDFMERAFALELVVWSKSCSNGSTSSMKDALDQNVQVRLADDTSSFDARSYRVDRRIKCGSDVIVRDVIPFLENDPVEETIRKIMGSYGPQLSN</sequence>
<dbReference type="InterPro" id="IPR052420">
    <property type="entry name" value="Espin/Espin-like"/>
</dbReference>
<organism evidence="3 4">
    <name type="scientific">Cyclostephanos tholiformis</name>
    <dbReference type="NCBI Taxonomy" id="382380"/>
    <lineage>
        <taxon>Eukaryota</taxon>
        <taxon>Sar</taxon>
        <taxon>Stramenopiles</taxon>
        <taxon>Ochrophyta</taxon>
        <taxon>Bacillariophyta</taxon>
        <taxon>Coscinodiscophyceae</taxon>
        <taxon>Thalassiosirophycidae</taxon>
        <taxon>Stephanodiscales</taxon>
        <taxon>Stephanodiscaceae</taxon>
        <taxon>Cyclostephanos</taxon>
    </lineage>
</organism>
<dbReference type="PANTHER" id="PTHR24153">
    <property type="entry name" value="ESPIN"/>
    <property type="match status" value="1"/>
</dbReference>
<evidence type="ECO:0000256" key="1">
    <source>
        <dbReference type="ARBA" id="ARBA00022737"/>
    </source>
</evidence>
<protein>
    <submittedName>
        <fullName evidence="3">Uncharacterized protein</fullName>
    </submittedName>
</protein>
<gene>
    <name evidence="3" type="ORF">ACHAXA_008815</name>
</gene>
<keyword evidence="1" id="KW-0677">Repeat</keyword>
<proteinExistence type="predicted"/>
<reference evidence="3 4" key="1">
    <citation type="submission" date="2024-10" db="EMBL/GenBank/DDBJ databases">
        <title>Updated reference genomes for cyclostephanoid diatoms.</title>
        <authorList>
            <person name="Roberts W.R."/>
            <person name="Alverson A.J."/>
        </authorList>
    </citation>
    <scope>NUCLEOTIDE SEQUENCE [LARGE SCALE GENOMIC DNA]</scope>
    <source>
        <strain evidence="3 4">AJA228-03</strain>
    </source>
</reference>
<dbReference type="SMART" id="SM00248">
    <property type="entry name" value="ANK"/>
    <property type="match status" value="5"/>
</dbReference>
<keyword evidence="2" id="KW-0040">ANK repeat</keyword>
<dbReference type="SUPFAM" id="SSF48403">
    <property type="entry name" value="Ankyrin repeat"/>
    <property type="match status" value="1"/>
</dbReference>
<dbReference type="AlphaFoldDB" id="A0ABD3RS37"/>
<evidence type="ECO:0000313" key="3">
    <source>
        <dbReference type="EMBL" id="KAL3815765.1"/>
    </source>
</evidence>